<keyword evidence="3" id="KW-1185">Reference proteome</keyword>
<dbReference type="InterPro" id="IPR045430">
    <property type="entry name" value="EAD1"/>
</dbReference>
<dbReference type="InterPro" id="IPR009003">
    <property type="entry name" value="Peptidase_S1_PA"/>
</dbReference>
<dbReference type="Pfam" id="PF19955">
    <property type="entry name" value="EAD1"/>
    <property type="match status" value="1"/>
</dbReference>
<reference evidence="2 3" key="1">
    <citation type="journal article" date="2019" name="Int. J. Syst. Evol. Microbiol.">
        <title>The Global Catalogue of Microorganisms (GCM) 10K type strain sequencing project: providing services to taxonomists for standard genome sequencing and annotation.</title>
        <authorList>
            <consortium name="The Broad Institute Genomics Platform"/>
            <consortium name="The Broad Institute Genome Sequencing Center for Infectious Disease"/>
            <person name="Wu L."/>
            <person name="Ma J."/>
        </authorList>
    </citation>
    <scope>NUCLEOTIDE SEQUENCE [LARGE SCALE GENOMIC DNA]</scope>
    <source>
        <strain evidence="2 3">JCM 3272</strain>
    </source>
</reference>
<organism evidence="2 3">
    <name type="scientific">Dactylosporangium salmoneum</name>
    <dbReference type="NCBI Taxonomy" id="53361"/>
    <lineage>
        <taxon>Bacteria</taxon>
        <taxon>Bacillati</taxon>
        <taxon>Actinomycetota</taxon>
        <taxon>Actinomycetes</taxon>
        <taxon>Micromonosporales</taxon>
        <taxon>Micromonosporaceae</taxon>
        <taxon>Dactylosporangium</taxon>
    </lineage>
</organism>
<dbReference type="EMBL" id="BAAARV010000031">
    <property type="protein sequence ID" value="GAA2351969.1"/>
    <property type="molecule type" value="Genomic_DNA"/>
</dbReference>
<name>A0ABN3GI85_9ACTN</name>
<feature type="domain" description="Effector-associated" evidence="1">
    <location>
        <begin position="1"/>
        <end position="81"/>
    </location>
</feature>
<dbReference type="RefSeq" id="WP_344614168.1">
    <property type="nucleotide sequence ID" value="NZ_BAAARV010000031.1"/>
</dbReference>
<protein>
    <recommendedName>
        <fullName evidence="1">Effector-associated domain-containing protein</fullName>
    </recommendedName>
</protein>
<sequence>MSGRQLRQLAEALLHAYPARTGLEQVLRFDLDRRLSDLVGNVGMSEVVFAVITAGEAEGWLPDLIDAVLADRAGNPLVRAWTVDTGWREAAPLPEAADVFERTVRPRAPELDPDTWRARLTAAQGLVCRVSVATSAGLRPLGTGFLIGPDLCLTAHHVLDDVKPSAIRLQFNHRRDDAGATFPLHDDWLAAAAPPSPVDTLEDPGDRLPAADELDFAVLRTAGTPGGWLRAARQDALAAYDDLVMLQHLDGEPLSMAFGHTIDYNGNGTRLRHMVNTAHGSSGAPVFDISLAVVAMHQGGDPDKRRGHLPTHNRAVPITAIRRALPPDLAVF</sequence>
<dbReference type="Gene3D" id="2.40.10.10">
    <property type="entry name" value="Trypsin-like serine proteases"/>
    <property type="match status" value="2"/>
</dbReference>
<dbReference type="Proteomes" id="UP001501444">
    <property type="component" value="Unassembled WGS sequence"/>
</dbReference>
<comment type="caution">
    <text evidence="2">The sequence shown here is derived from an EMBL/GenBank/DDBJ whole genome shotgun (WGS) entry which is preliminary data.</text>
</comment>
<evidence type="ECO:0000259" key="1">
    <source>
        <dbReference type="Pfam" id="PF19955"/>
    </source>
</evidence>
<dbReference type="SUPFAM" id="SSF50494">
    <property type="entry name" value="Trypsin-like serine proteases"/>
    <property type="match status" value="1"/>
</dbReference>
<accession>A0ABN3GI85</accession>
<dbReference type="InterPro" id="IPR043504">
    <property type="entry name" value="Peptidase_S1_PA_chymotrypsin"/>
</dbReference>
<dbReference type="Pfam" id="PF13365">
    <property type="entry name" value="Trypsin_2"/>
    <property type="match status" value="1"/>
</dbReference>
<gene>
    <name evidence="2" type="ORF">GCM10010170_042360</name>
</gene>
<evidence type="ECO:0000313" key="3">
    <source>
        <dbReference type="Proteomes" id="UP001501444"/>
    </source>
</evidence>
<proteinExistence type="predicted"/>
<evidence type="ECO:0000313" key="2">
    <source>
        <dbReference type="EMBL" id="GAA2351969.1"/>
    </source>
</evidence>